<accession>A0A0M3J808</accession>
<evidence type="ECO:0000256" key="3">
    <source>
        <dbReference type="ARBA" id="ARBA00022833"/>
    </source>
</evidence>
<keyword evidence="10" id="KW-1185">Reference proteome</keyword>
<dbReference type="InterPro" id="IPR026590">
    <property type="entry name" value="Ssirtuin_cat_dom"/>
</dbReference>
<feature type="active site" description="Proton acceptor" evidence="7">
    <location>
        <position position="34"/>
    </location>
</feature>
<feature type="binding site" evidence="7">
    <location>
        <position position="45"/>
    </location>
    <ligand>
        <name>Zn(2+)</name>
        <dbReference type="ChEBI" id="CHEBI:29105"/>
    </ligand>
</feature>
<dbReference type="PANTHER" id="PTHR11085">
    <property type="entry name" value="NAD-DEPENDENT PROTEIN DEACYLASE SIRTUIN-5, MITOCHONDRIAL-RELATED"/>
    <property type="match status" value="1"/>
</dbReference>
<evidence type="ECO:0000313" key="10">
    <source>
        <dbReference type="Proteomes" id="UP000267096"/>
    </source>
</evidence>
<sequence>MLDEKGLLLRCYTQNIDSLEYVANINSDKLVYAHGSHHTSTCLKCRQKYDLKWITDKISDKNTLVAKCDKCNGIVKPDIVFFGENLPKRFFKCAVSDFPKCDLLIIMGTSLVVQPFAGL</sequence>
<keyword evidence="3 7" id="KW-0862">Zinc</keyword>
<gene>
    <name evidence="9" type="ORF">ASIM_LOCUS3541</name>
</gene>
<dbReference type="PROSITE" id="PS50305">
    <property type="entry name" value="SIRTUIN"/>
    <property type="match status" value="1"/>
</dbReference>
<feature type="binding site" evidence="7">
    <location>
        <position position="68"/>
    </location>
    <ligand>
        <name>Zn(2+)</name>
        <dbReference type="ChEBI" id="CHEBI:29105"/>
    </ligand>
</feature>
<evidence type="ECO:0000256" key="2">
    <source>
        <dbReference type="ARBA" id="ARBA00022723"/>
    </source>
</evidence>
<dbReference type="Gene3D" id="3.40.50.1220">
    <property type="entry name" value="TPP-binding domain"/>
    <property type="match status" value="1"/>
</dbReference>
<reference evidence="9 10" key="2">
    <citation type="submission" date="2018-11" db="EMBL/GenBank/DDBJ databases">
        <authorList>
            <consortium name="Pathogen Informatics"/>
        </authorList>
    </citation>
    <scope>NUCLEOTIDE SEQUENCE [LARGE SCALE GENOMIC DNA]</scope>
</reference>
<feature type="binding site" evidence="7">
    <location>
        <position position="42"/>
    </location>
    <ligand>
        <name>Zn(2+)</name>
        <dbReference type="ChEBI" id="CHEBI:29105"/>
    </ligand>
</feature>
<organism evidence="11">
    <name type="scientific">Anisakis simplex</name>
    <name type="common">Herring worm</name>
    <dbReference type="NCBI Taxonomy" id="6269"/>
    <lineage>
        <taxon>Eukaryota</taxon>
        <taxon>Metazoa</taxon>
        <taxon>Ecdysozoa</taxon>
        <taxon>Nematoda</taxon>
        <taxon>Chromadorea</taxon>
        <taxon>Rhabditida</taxon>
        <taxon>Spirurina</taxon>
        <taxon>Ascaridomorpha</taxon>
        <taxon>Ascaridoidea</taxon>
        <taxon>Anisakidae</taxon>
        <taxon>Anisakis</taxon>
        <taxon>Anisakis simplex complex</taxon>
    </lineage>
</organism>
<reference evidence="11" key="1">
    <citation type="submission" date="2017-02" db="UniProtKB">
        <authorList>
            <consortium name="WormBaseParasite"/>
        </authorList>
    </citation>
    <scope>IDENTIFICATION</scope>
</reference>
<dbReference type="Pfam" id="PF02146">
    <property type="entry name" value="SIR2"/>
    <property type="match status" value="1"/>
</dbReference>
<dbReference type="AlphaFoldDB" id="A0A0M3J808"/>
<keyword evidence="1" id="KW-0808">Transferase</keyword>
<dbReference type="GO" id="GO:0070403">
    <property type="term" value="F:NAD+ binding"/>
    <property type="evidence" value="ECO:0007669"/>
    <property type="project" value="InterPro"/>
</dbReference>
<dbReference type="InterPro" id="IPR029035">
    <property type="entry name" value="DHS-like_NAD/FAD-binding_dom"/>
</dbReference>
<dbReference type="InterPro" id="IPR050134">
    <property type="entry name" value="NAD-dep_sirtuin_deacylases"/>
</dbReference>
<evidence type="ECO:0000313" key="11">
    <source>
        <dbReference type="WBParaSite" id="ASIM_0000370701-mRNA-1"/>
    </source>
</evidence>
<evidence type="ECO:0000256" key="4">
    <source>
        <dbReference type="ARBA" id="ARBA00023027"/>
    </source>
</evidence>
<dbReference type="PANTHER" id="PTHR11085:SF6">
    <property type="entry name" value="NAD-DEPENDENT PROTEIN DEACETYLASE SIRTUIN-2"/>
    <property type="match status" value="1"/>
</dbReference>
<feature type="domain" description="Deacetylase sirtuin-type" evidence="8">
    <location>
        <begin position="1"/>
        <end position="119"/>
    </location>
</feature>
<name>A0A0M3J808_ANISI</name>
<comment type="catalytic activity">
    <reaction evidence="5">
        <text>N(6)-hexadecanoyl-L-lysyl-[protein] + NAD(+) + H2O = 2''-O-hexadecanoyl-ADP-D-ribose + nicotinamide + L-lysyl-[protein]</text>
        <dbReference type="Rhea" id="RHEA:70563"/>
        <dbReference type="Rhea" id="RHEA-COMP:9752"/>
        <dbReference type="Rhea" id="RHEA-COMP:14175"/>
        <dbReference type="ChEBI" id="CHEBI:15377"/>
        <dbReference type="ChEBI" id="CHEBI:17154"/>
        <dbReference type="ChEBI" id="CHEBI:29969"/>
        <dbReference type="ChEBI" id="CHEBI:57540"/>
        <dbReference type="ChEBI" id="CHEBI:138936"/>
        <dbReference type="ChEBI" id="CHEBI:189673"/>
    </reaction>
    <physiologicalReaction direction="left-to-right" evidence="5">
        <dbReference type="Rhea" id="RHEA:70564"/>
    </physiologicalReaction>
</comment>
<keyword evidence="4" id="KW-0520">NAD</keyword>
<evidence type="ECO:0000256" key="1">
    <source>
        <dbReference type="ARBA" id="ARBA00022679"/>
    </source>
</evidence>
<evidence type="ECO:0000259" key="8">
    <source>
        <dbReference type="PROSITE" id="PS50305"/>
    </source>
</evidence>
<dbReference type="OrthoDB" id="420264at2759"/>
<dbReference type="InterPro" id="IPR003000">
    <property type="entry name" value="Sirtuin"/>
</dbReference>
<evidence type="ECO:0000256" key="7">
    <source>
        <dbReference type="PROSITE-ProRule" id="PRU00236"/>
    </source>
</evidence>
<comment type="catalytic activity">
    <reaction evidence="6">
        <text>N(6)-tetradecanoyl-L-lysyl-[protein] + NAD(+) + H2O = 2''-O-tetradecanoyl-ADP-D-ribose + nicotinamide + L-lysyl-[protein]</text>
        <dbReference type="Rhea" id="RHEA:70567"/>
        <dbReference type="Rhea" id="RHEA-COMP:9752"/>
        <dbReference type="Rhea" id="RHEA-COMP:15437"/>
        <dbReference type="ChEBI" id="CHEBI:15377"/>
        <dbReference type="ChEBI" id="CHEBI:17154"/>
        <dbReference type="ChEBI" id="CHEBI:29969"/>
        <dbReference type="ChEBI" id="CHEBI:57540"/>
        <dbReference type="ChEBI" id="CHEBI:141129"/>
        <dbReference type="ChEBI" id="CHEBI:189674"/>
    </reaction>
    <physiologicalReaction direction="left-to-right" evidence="6">
        <dbReference type="Rhea" id="RHEA:70568"/>
    </physiologicalReaction>
</comment>
<dbReference type="GO" id="GO:0046872">
    <property type="term" value="F:metal ion binding"/>
    <property type="evidence" value="ECO:0007669"/>
    <property type="project" value="UniProtKB-KW"/>
</dbReference>
<evidence type="ECO:0000256" key="6">
    <source>
        <dbReference type="ARBA" id="ARBA00048905"/>
    </source>
</evidence>
<keyword evidence="2 7" id="KW-0479">Metal-binding</keyword>
<dbReference type="SUPFAM" id="SSF52467">
    <property type="entry name" value="DHS-like NAD/FAD-binding domain"/>
    <property type="match status" value="1"/>
</dbReference>
<dbReference type="GO" id="GO:0005634">
    <property type="term" value="C:nucleus"/>
    <property type="evidence" value="ECO:0007669"/>
    <property type="project" value="TreeGrafter"/>
</dbReference>
<evidence type="ECO:0000313" key="9">
    <source>
        <dbReference type="EMBL" id="VDK21871.1"/>
    </source>
</evidence>
<protein>
    <submittedName>
        <fullName evidence="11">NAD-dependent protein deacetylase sirtuin-2 (inferred by orthology to a human protein)</fullName>
    </submittedName>
</protein>
<evidence type="ECO:0000256" key="5">
    <source>
        <dbReference type="ARBA" id="ARBA00048378"/>
    </source>
</evidence>
<dbReference type="GO" id="GO:0017136">
    <property type="term" value="F:histone deacetylase activity, NAD-dependent"/>
    <property type="evidence" value="ECO:0007669"/>
    <property type="project" value="TreeGrafter"/>
</dbReference>
<dbReference type="WBParaSite" id="ASIM_0000370701-mRNA-1">
    <property type="protein sequence ID" value="ASIM_0000370701-mRNA-1"/>
    <property type="gene ID" value="ASIM_0000370701"/>
</dbReference>
<proteinExistence type="predicted"/>
<dbReference type="Proteomes" id="UP000267096">
    <property type="component" value="Unassembled WGS sequence"/>
</dbReference>
<feature type="binding site" evidence="7">
    <location>
        <position position="71"/>
    </location>
    <ligand>
        <name>Zn(2+)</name>
        <dbReference type="ChEBI" id="CHEBI:29105"/>
    </ligand>
</feature>
<dbReference type="EMBL" id="UYRR01005564">
    <property type="protein sequence ID" value="VDK21871.1"/>
    <property type="molecule type" value="Genomic_DNA"/>
</dbReference>